<reference evidence="3 4" key="1">
    <citation type="submission" date="2018-12" db="EMBL/GenBank/DDBJ databases">
        <title>Hymenobacter gummosus sp. nov., isolated from a spring.</title>
        <authorList>
            <person name="Nie L."/>
        </authorList>
    </citation>
    <scope>NUCLEOTIDE SEQUENCE [LARGE SCALE GENOMIC DNA]</scope>
    <source>
        <strain evidence="3 4">KCTC 52166</strain>
    </source>
</reference>
<dbReference type="OrthoDB" id="9771991at2"/>
<dbReference type="EMBL" id="RXOF01000021">
    <property type="protein sequence ID" value="RTQ45281.1"/>
    <property type="molecule type" value="Genomic_DNA"/>
</dbReference>
<feature type="chain" id="PRO_5019204295" description="Porin" evidence="2">
    <location>
        <begin position="25"/>
        <end position="473"/>
    </location>
</feature>
<dbReference type="Proteomes" id="UP000282184">
    <property type="component" value="Unassembled WGS sequence"/>
</dbReference>
<accession>A0A431TVI2</accession>
<keyword evidence="2" id="KW-0732">Signal</keyword>
<proteinExistence type="predicted"/>
<dbReference type="AlphaFoldDB" id="A0A431TVI2"/>
<dbReference type="RefSeq" id="WP_126696094.1">
    <property type="nucleotide sequence ID" value="NZ_RXOF01000021.1"/>
</dbReference>
<feature type="region of interest" description="Disordered" evidence="1">
    <location>
        <begin position="23"/>
        <end position="52"/>
    </location>
</feature>
<evidence type="ECO:0008006" key="5">
    <source>
        <dbReference type="Google" id="ProtNLM"/>
    </source>
</evidence>
<organism evidence="3 4">
    <name type="scientific">Hymenobacter gummosus</name>
    <dbReference type="NCBI Taxonomy" id="1776032"/>
    <lineage>
        <taxon>Bacteria</taxon>
        <taxon>Pseudomonadati</taxon>
        <taxon>Bacteroidota</taxon>
        <taxon>Cytophagia</taxon>
        <taxon>Cytophagales</taxon>
        <taxon>Hymenobacteraceae</taxon>
        <taxon>Hymenobacter</taxon>
    </lineage>
</organism>
<evidence type="ECO:0000256" key="1">
    <source>
        <dbReference type="SAM" id="MobiDB-lite"/>
    </source>
</evidence>
<sequence length="473" mass="51631">MPQQCWRAATLALLLLAGTRHARAQNTPQAPPPDTQGAQAAPAPQAPAPPVVMPLKDGKLALNPDASHYVKLTLLNQAWLRYNQNNPGSRINGRNEPSTLDAGIRRFRIQFYGQLTDRVFIYSQIGINNFGYLSDRKQLFFLHDAVGEYAVVKNQLSLGTGLGSWNGLSRFTASSTASIMGLDLPLVAETTNDVNDQFGRKLSVYAKGKLSKLDYRLAVSKPLIIAPNTPAVGVASFASLAPRAQWQGYLQWQFLDQESNLTPYAAGTYLGKKRIFNVGAGFIVQPRATWYRPGPLGGPATRPDTVFAAMKQWAVDVFYDAPVGPAAKGQALHAYAAFYHLDYGPNYIRNTAPLSPTNGLAPGTTTLNNGGNGWPAYGTGNVVYGQVGYKLPDNLVGPTTFMPYLSLQHARYERLHDAMNYYDAGVNWLLAGHTSKLTVAYQNRPIFTPAGDGKFRRTSDRGAVVAQYQVSFN</sequence>
<evidence type="ECO:0000313" key="4">
    <source>
        <dbReference type="Proteomes" id="UP000282184"/>
    </source>
</evidence>
<gene>
    <name evidence="3" type="ORF">EJV47_25725</name>
</gene>
<evidence type="ECO:0000313" key="3">
    <source>
        <dbReference type="EMBL" id="RTQ45281.1"/>
    </source>
</evidence>
<protein>
    <recommendedName>
        <fullName evidence="5">Porin</fullName>
    </recommendedName>
</protein>
<comment type="caution">
    <text evidence="3">The sequence shown here is derived from an EMBL/GenBank/DDBJ whole genome shotgun (WGS) entry which is preliminary data.</text>
</comment>
<keyword evidence="4" id="KW-1185">Reference proteome</keyword>
<name>A0A431TVI2_9BACT</name>
<feature type="signal peptide" evidence="2">
    <location>
        <begin position="1"/>
        <end position="24"/>
    </location>
</feature>
<evidence type="ECO:0000256" key="2">
    <source>
        <dbReference type="SAM" id="SignalP"/>
    </source>
</evidence>